<dbReference type="SMART" id="SM00028">
    <property type="entry name" value="TPR"/>
    <property type="match status" value="1"/>
</dbReference>
<dbReference type="Pfam" id="PF14559">
    <property type="entry name" value="TPR_19"/>
    <property type="match status" value="1"/>
</dbReference>
<dbReference type="PROSITE" id="PS50005">
    <property type="entry name" value="TPR"/>
    <property type="match status" value="1"/>
</dbReference>
<keyword evidence="4" id="KW-1185">Reference proteome</keyword>
<dbReference type="EMBL" id="FQWZ01000008">
    <property type="protein sequence ID" value="SHH28206.1"/>
    <property type="molecule type" value="Genomic_DNA"/>
</dbReference>
<proteinExistence type="predicted"/>
<gene>
    <name evidence="3" type="ORF">SAMN04488068_3126</name>
</gene>
<feature type="chain" id="PRO_5012793509" evidence="2">
    <location>
        <begin position="21"/>
        <end position="171"/>
    </location>
</feature>
<dbReference type="PROSITE" id="PS51257">
    <property type="entry name" value="PROKAR_LIPOPROTEIN"/>
    <property type="match status" value="1"/>
</dbReference>
<dbReference type="RefSeq" id="WP_072899057.1">
    <property type="nucleotide sequence ID" value="NZ_FQWZ01000008.1"/>
</dbReference>
<reference evidence="3 4" key="1">
    <citation type="submission" date="2016-11" db="EMBL/GenBank/DDBJ databases">
        <authorList>
            <person name="Jaros S."/>
            <person name="Januszkiewicz K."/>
            <person name="Wedrychowicz H."/>
        </authorList>
    </citation>
    <scope>NUCLEOTIDE SEQUENCE [LARGE SCALE GENOMIC DNA]</scope>
    <source>
        <strain evidence="3 4">CGMCC 1.7049</strain>
    </source>
</reference>
<dbReference type="AlphaFoldDB" id="A0A1M5RPW1"/>
<dbReference type="InterPro" id="IPR011990">
    <property type="entry name" value="TPR-like_helical_dom_sf"/>
</dbReference>
<evidence type="ECO:0000256" key="1">
    <source>
        <dbReference type="PROSITE-ProRule" id="PRU00339"/>
    </source>
</evidence>
<evidence type="ECO:0000256" key="2">
    <source>
        <dbReference type="SAM" id="SignalP"/>
    </source>
</evidence>
<dbReference type="Gene3D" id="1.25.40.10">
    <property type="entry name" value="Tetratricopeptide repeat domain"/>
    <property type="match status" value="1"/>
</dbReference>
<feature type="repeat" description="TPR" evidence="1">
    <location>
        <begin position="82"/>
        <end position="115"/>
    </location>
</feature>
<dbReference type="Proteomes" id="UP000199758">
    <property type="component" value="Unassembled WGS sequence"/>
</dbReference>
<evidence type="ECO:0000313" key="3">
    <source>
        <dbReference type="EMBL" id="SHH28206.1"/>
    </source>
</evidence>
<dbReference type="OrthoDB" id="7064895at2"/>
<organism evidence="3 4">
    <name type="scientific">Hydrocarboniphaga daqingensis</name>
    <dbReference type="NCBI Taxonomy" id="490188"/>
    <lineage>
        <taxon>Bacteria</taxon>
        <taxon>Pseudomonadati</taxon>
        <taxon>Pseudomonadota</taxon>
        <taxon>Gammaproteobacteria</taxon>
        <taxon>Nevskiales</taxon>
        <taxon>Nevskiaceae</taxon>
        <taxon>Hydrocarboniphaga</taxon>
    </lineage>
</organism>
<accession>A0A1M5RPW1</accession>
<evidence type="ECO:0000313" key="4">
    <source>
        <dbReference type="Proteomes" id="UP000199758"/>
    </source>
</evidence>
<protein>
    <submittedName>
        <fullName evidence="3">Tetratricopeptide repeat-containing protein</fullName>
    </submittedName>
</protein>
<dbReference type="STRING" id="490188.SAMN04488068_3126"/>
<name>A0A1M5RPW1_9GAMM</name>
<dbReference type="SUPFAM" id="SSF48452">
    <property type="entry name" value="TPR-like"/>
    <property type="match status" value="1"/>
</dbReference>
<feature type="signal peptide" evidence="2">
    <location>
        <begin position="1"/>
        <end position="20"/>
    </location>
</feature>
<keyword evidence="2" id="KW-0732">Signal</keyword>
<dbReference type="InterPro" id="IPR019734">
    <property type="entry name" value="TPR_rpt"/>
</dbReference>
<sequence length="171" mass="17605">MNVARPLTSLMLAVSLSACAIGEVGPGEPRPGAPFVAATADAGPAYAPGGVDSTARKSLAAGDVAGAEAGFGQAVSVNPFDPIALNNLAVAKTEAGQFHEALELLQRAERLAPQNTEVAANLARLRSWNQNYAMQDGRTLGSTDTVGGLVEFKNLPPPPPALWDTRTSAEK</sequence>
<keyword evidence="1" id="KW-0802">TPR repeat</keyword>